<dbReference type="InterPro" id="IPR018378">
    <property type="entry name" value="C-type_lectin_CS"/>
</dbReference>
<organism evidence="3 4">
    <name type="scientific">Acrobeloides nanus</name>
    <dbReference type="NCBI Taxonomy" id="290746"/>
    <lineage>
        <taxon>Eukaryota</taxon>
        <taxon>Metazoa</taxon>
        <taxon>Ecdysozoa</taxon>
        <taxon>Nematoda</taxon>
        <taxon>Chromadorea</taxon>
        <taxon>Rhabditida</taxon>
        <taxon>Tylenchina</taxon>
        <taxon>Cephalobomorpha</taxon>
        <taxon>Cephaloboidea</taxon>
        <taxon>Cephalobidae</taxon>
        <taxon>Acrobeloides</taxon>
    </lineage>
</organism>
<evidence type="ECO:0000259" key="2">
    <source>
        <dbReference type="PROSITE" id="PS50041"/>
    </source>
</evidence>
<dbReference type="SUPFAM" id="SSF56436">
    <property type="entry name" value="C-type lectin-like"/>
    <property type="match status" value="2"/>
</dbReference>
<evidence type="ECO:0000313" key="3">
    <source>
        <dbReference type="Proteomes" id="UP000887540"/>
    </source>
</evidence>
<keyword evidence="1" id="KW-1015">Disulfide bond</keyword>
<dbReference type="Pfam" id="PF00059">
    <property type="entry name" value="Lectin_C"/>
    <property type="match status" value="1"/>
</dbReference>
<dbReference type="AlphaFoldDB" id="A0A914EQ54"/>
<dbReference type="Gene3D" id="3.10.100.10">
    <property type="entry name" value="Mannose-Binding Protein A, subunit A"/>
    <property type="match status" value="1"/>
</dbReference>
<proteinExistence type="predicted"/>
<dbReference type="InterPro" id="IPR016187">
    <property type="entry name" value="CTDL_fold"/>
</dbReference>
<dbReference type="InterPro" id="IPR001304">
    <property type="entry name" value="C-type_lectin-like"/>
</dbReference>
<name>A0A914EQ54_9BILA</name>
<reference evidence="4" key="1">
    <citation type="submission" date="2022-11" db="UniProtKB">
        <authorList>
            <consortium name="WormBaseParasite"/>
        </authorList>
    </citation>
    <scope>IDENTIFICATION</scope>
</reference>
<dbReference type="PANTHER" id="PTHR22803">
    <property type="entry name" value="MANNOSE, PHOSPHOLIPASE, LECTIN RECEPTOR RELATED"/>
    <property type="match status" value="1"/>
</dbReference>
<dbReference type="PROSITE" id="PS50041">
    <property type="entry name" value="C_TYPE_LECTIN_2"/>
    <property type="match status" value="1"/>
</dbReference>
<dbReference type="InterPro" id="IPR050111">
    <property type="entry name" value="C-type_lectin/snaclec_domain"/>
</dbReference>
<sequence>MSKKKFKIRQPTGNQGLCASLNPVTGNWYSQNCLNQNLAYICKVNGTVDFTSNPTQVTFTCPTCPLPICSTTASSSRCPLDYIYYGLTGYCYKFYDNSITWSNSELKCNTDGGHLVSIHSYQESVFIEDNVVSNAYAWIGLNFTNNQWVWSDGTQVDYTKWYPGTPYNITSQSCTIIWLKPEVSNFNLDFEDENCDSINGFICKTSTI</sequence>
<dbReference type="SMART" id="SM00034">
    <property type="entry name" value="CLECT"/>
    <property type="match status" value="1"/>
</dbReference>
<evidence type="ECO:0000256" key="1">
    <source>
        <dbReference type="ARBA" id="ARBA00023157"/>
    </source>
</evidence>
<evidence type="ECO:0000313" key="4">
    <source>
        <dbReference type="WBParaSite" id="ACRNAN_scaffold9679.g26231.t1"/>
    </source>
</evidence>
<dbReference type="PROSITE" id="PS00615">
    <property type="entry name" value="C_TYPE_LECTIN_1"/>
    <property type="match status" value="1"/>
</dbReference>
<accession>A0A914EQ54</accession>
<feature type="domain" description="C-type lectin" evidence="2">
    <location>
        <begin position="87"/>
        <end position="204"/>
    </location>
</feature>
<dbReference type="Proteomes" id="UP000887540">
    <property type="component" value="Unplaced"/>
</dbReference>
<dbReference type="WBParaSite" id="ACRNAN_scaffold9679.g26231.t1">
    <property type="protein sequence ID" value="ACRNAN_scaffold9679.g26231.t1"/>
    <property type="gene ID" value="ACRNAN_scaffold9679.g26231"/>
</dbReference>
<protein>
    <submittedName>
        <fullName evidence="4">C-type lectin domain-containing protein</fullName>
    </submittedName>
</protein>
<dbReference type="InterPro" id="IPR016186">
    <property type="entry name" value="C-type_lectin-like/link_sf"/>
</dbReference>
<keyword evidence="3" id="KW-1185">Reference proteome</keyword>